<dbReference type="InterPro" id="IPR000306">
    <property type="entry name" value="Znf_FYVE"/>
</dbReference>
<evidence type="ECO:0000259" key="11">
    <source>
        <dbReference type="PROSITE" id="PS50010"/>
    </source>
</evidence>
<dbReference type="PROSITE" id="PS50178">
    <property type="entry name" value="ZF_FYVE"/>
    <property type="match status" value="1"/>
</dbReference>
<dbReference type="InterPro" id="IPR011011">
    <property type="entry name" value="Znf_FYVE_PHD"/>
</dbReference>
<dbReference type="InterPro" id="IPR011993">
    <property type="entry name" value="PH-like_dom_sf"/>
</dbReference>
<dbReference type="GeneTree" id="ENSGT00940000155765"/>
<dbReference type="PANTHER" id="PTHR12673">
    <property type="entry name" value="FACIOGENITAL DYSPLASIA PROTEIN"/>
    <property type="match status" value="1"/>
</dbReference>
<evidence type="ECO:0000256" key="9">
    <source>
        <dbReference type="SAM" id="MobiDB-lite"/>
    </source>
</evidence>
<dbReference type="InterPro" id="IPR001849">
    <property type="entry name" value="PH_domain"/>
</dbReference>
<dbReference type="InterPro" id="IPR055251">
    <property type="entry name" value="SOS1_NGEF_PH"/>
</dbReference>
<evidence type="ECO:0000256" key="5">
    <source>
        <dbReference type="ARBA" id="ARBA00022771"/>
    </source>
</evidence>
<keyword evidence="2" id="KW-0963">Cytoplasm</keyword>
<accession>A0A8C4Z6G8</accession>
<dbReference type="Pfam" id="PF00621">
    <property type="entry name" value="RhoGEF"/>
    <property type="match status" value="1"/>
</dbReference>
<evidence type="ECO:0000313" key="14">
    <source>
        <dbReference type="Proteomes" id="UP000694546"/>
    </source>
</evidence>
<dbReference type="GO" id="GO:0046847">
    <property type="term" value="P:filopodium assembly"/>
    <property type="evidence" value="ECO:0007669"/>
    <property type="project" value="TreeGrafter"/>
</dbReference>
<dbReference type="Pfam" id="PF01363">
    <property type="entry name" value="FYVE"/>
    <property type="match status" value="1"/>
</dbReference>
<evidence type="ECO:0000259" key="10">
    <source>
        <dbReference type="PROSITE" id="PS50003"/>
    </source>
</evidence>
<keyword evidence="5 8" id="KW-0863">Zinc-finger</keyword>
<dbReference type="GO" id="GO:0008270">
    <property type="term" value="F:zinc ion binding"/>
    <property type="evidence" value="ECO:0007669"/>
    <property type="project" value="UniProtKB-KW"/>
</dbReference>
<feature type="domain" description="PH" evidence="10">
    <location>
        <begin position="378"/>
        <end position="479"/>
    </location>
</feature>
<dbReference type="PROSITE" id="PS50010">
    <property type="entry name" value="DH_2"/>
    <property type="match status" value="1"/>
</dbReference>
<dbReference type="GO" id="GO:0005085">
    <property type="term" value="F:guanyl-nucleotide exchange factor activity"/>
    <property type="evidence" value="ECO:0007669"/>
    <property type="project" value="UniProtKB-KW"/>
</dbReference>
<dbReference type="PANTHER" id="PTHR12673:SF98">
    <property type="entry name" value="FYVE, RHOGEF AND PH DOMAIN-CONTAINING PROTEIN 4"/>
    <property type="match status" value="1"/>
</dbReference>
<evidence type="ECO:0000256" key="6">
    <source>
        <dbReference type="ARBA" id="ARBA00022833"/>
    </source>
</evidence>
<dbReference type="InterPro" id="IPR051092">
    <property type="entry name" value="FYVE_RhoGEF_PH"/>
</dbReference>
<sequence>MPFLAFNTSYYLCDCCFLSPPADPSECAPLTPSDPSTSGSLACKRKYHTDSETVVSFESRGLSKDPIPGPVVTGPAPVARGPGPVGPGPGPVALGPGPVGPGPGLRVGAGPELLHHSVGAQGPAGEGSEEDLTGLGVGRTHEDVGTHMDVEDKDQKESKRKEKLYQIATELLMTERAYVVRLHLLDQVFCSGLSEEASKGSFPLEVVRNLFSNIPSIHSFHSQFLLPDLEERMVHWWDRPALGDVLLRHAPFLRMYSEYVGNFEVAMGLLKAWRERSAAFRNVLLEIQSQEVCGRLSLEHHMLEPVQRVPRYEMLLTAYLTTLPRDDPDHFPAEKALEAIAMAAGHSNSAIHRAESLKKLLDIFEMVSEEEILRPSTEFLREGRLLKLAARNKSAMERYLFLFNDFLLCCTPRLVLVGQRYGARTRIGVEGMTVQRTTNHEHPHSFQVSGKEKTLELEVIQKAIDVSHAKIETLKLASKVSSQTEPEEELGRRAPRWTRDNEVMECMKCREAFNAFTRRRHHCRACGCVVCGKCSDHKVALEYDEGRLNKVCDTCHGVLSGQDPKRPRLPDPVGSLSRKENEVRVQLTLKPEGQIPRIGFSNFSPAM</sequence>
<keyword evidence="7" id="KW-0206">Cytoskeleton</keyword>
<name>A0A8C4Z6G8_GADMO</name>
<dbReference type="Gene3D" id="1.20.900.10">
    <property type="entry name" value="Dbl homology (DH) domain"/>
    <property type="match status" value="1"/>
</dbReference>
<keyword evidence="6" id="KW-0862">Zinc</keyword>
<dbReference type="Gene3D" id="2.30.29.30">
    <property type="entry name" value="Pleckstrin-homology domain (PH domain)/Phosphotyrosine-binding domain (PTB)"/>
    <property type="match status" value="1"/>
</dbReference>
<organism evidence="13 14">
    <name type="scientific">Gadus morhua</name>
    <name type="common">Atlantic cod</name>
    <dbReference type="NCBI Taxonomy" id="8049"/>
    <lineage>
        <taxon>Eukaryota</taxon>
        <taxon>Metazoa</taxon>
        <taxon>Chordata</taxon>
        <taxon>Craniata</taxon>
        <taxon>Vertebrata</taxon>
        <taxon>Euteleostomi</taxon>
        <taxon>Actinopterygii</taxon>
        <taxon>Neopterygii</taxon>
        <taxon>Teleostei</taxon>
        <taxon>Neoteleostei</taxon>
        <taxon>Acanthomorphata</taxon>
        <taxon>Zeiogadaria</taxon>
        <taxon>Gadariae</taxon>
        <taxon>Gadiformes</taxon>
        <taxon>Gadoidei</taxon>
        <taxon>Gadidae</taxon>
        <taxon>Gadus</taxon>
    </lineage>
</organism>
<dbReference type="Proteomes" id="UP000694546">
    <property type="component" value="Chromosome 19"/>
</dbReference>
<dbReference type="GO" id="GO:0005737">
    <property type="term" value="C:cytoplasm"/>
    <property type="evidence" value="ECO:0007669"/>
    <property type="project" value="UniProtKB-SubCell"/>
</dbReference>
<dbReference type="Pfam" id="PF22697">
    <property type="entry name" value="SOS1_NGEF_PH"/>
    <property type="match status" value="1"/>
</dbReference>
<dbReference type="Ensembl" id="ENSGMOT00000007530.2">
    <property type="protein sequence ID" value="ENSGMOP00000007322.2"/>
    <property type="gene ID" value="ENSGMOG00000006882.2"/>
</dbReference>
<dbReference type="SUPFAM" id="SSF48065">
    <property type="entry name" value="DBL homology domain (DH-domain)"/>
    <property type="match status" value="1"/>
</dbReference>
<protein>
    <submittedName>
        <fullName evidence="13">Uncharacterized protein</fullName>
    </submittedName>
</protein>
<feature type="region of interest" description="Disordered" evidence="9">
    <location>
        <begin position="78"/>
        <end position="133"/>
    </location>
</feature>
<reference evidence="13" key="1">
    <citation type="submission" date="2025-08" db="UniProtKB">
        <authorList>
            <consortium name="Ensembl"/>
        </authorList>
    </citation>
    <scope>IDENTIFICATION</scope>
</reference>
<evidence type="ECO:0000256" key="8">
    <source>
        <dbReference type="PROSITE-ProRule" id="PRU00091"/>
    </source>
</evidence>
<dbReference type="SUPFAM" id="SSF50729">
    <property type="entry name" value="PH domain-like"/>
    <property type="match status" value="1"/>
</dbReference>
<dbReference type="SMART" id="SM00325">
    <property type="entry name" value="RhoGEF"/>
    <property type="match status" value="1"/>
</dbReference>
<dbReference type="GO" id="GO:0007010">
    <property type="term" value="P:cytoskeleton organization"/>
    <property type="evidence" value="ECO:0007669"/>
    <property type="project" value="TreeGrafter"/>
</dbReference>
<dbReference type="SMART" id="SM00064">
    <property type="entry name" value="FYVE"/>
    <property type="match status" value="1"/>
</dbReference>
<evidence type="ECO:0000313" key="13">
    <source>
        <dbReference type="Ensembl" id="ENSGMOP00000007322.2"/>
    </source>
</evidence>
<evidence type="ECO:0000256" key="4">
    <source>
        <dbReference type="ARBA" id="ARBA00022723"/>
    </source>
</evidence>
<dbReference type="SUPFAM" id="SSF57903">
    <property type="entry name" value="FYVE/PHD zinc finger"/>
    <property type="match status" value="1"/>
</dbReference>
<keyword evidence="14" id="KW-1185">Reference proteome</keyword>
<evidence type="ECO:0000256" key="7">
    <source>
        <dbReference type="ARBA" id="ARBA00023212"/>
    </source>
</evidence>
<keyword evidence="4" id="KW-0479">Metal-binding</keyword>
<evidence type="ECO:0000256" key="1">
    <source>
        <dbReference type="ARBA" id="ARBA00004245"/>
    </source>
</evidence>
<evidence type="ECO:0000256" key="3">
    <source>
        <dbReference type="ARBA" id="ARBA00022658"/>
    </source>
</evidence>
<dbReference type="Gene3D" id="3.30.40.10">
    <property type="entry name" value="Zinc/RING finger domain, C3HC4 (zinc finger)"/>
    <property type="match status" value="1"/>
</dbReference>
<reference evidence="13" key="2">
    <citation type="submission" date="2025-09" db="UniProtKB">
        <authorList>
            <consortium name="Ensembl"/>
        </authorList>
    </citation>
    <scope>IDENTIFICATION</scope>
</reference>
<comment type="subcellular location">
    <subcellularLocation>
        <location evidence="1">Cytoplasm</location>
        <location evidence="1">Cytoskeleton</location>
    </subcellularLocation>
</comment>
<feature type="domain" description="DH" evidence="11">
    <location>
        <begin position="163"/>
        <end position="350"/>
    </location>
</feature>
<proteinExistence type="predicted"/>
<dbReference type="InterPro" id="IPR017455">
    <property type="entry name" value="Znf_FYVE-rel"/>
</dbReference>
<keyword evidence="3" id="KW-0344">Guanine-nucleotide releasing factor</keyword>
<evidence type="ECO:0000256" key="2">
    <source>
        <dbReference type="ARBA" id="ARBA00022490"/>
    </source>
</evidence>
<dbReference type="CDD" id="cd00160">
    <property type="entry name" value="RhoGEF"/>
    <property type="match status" value="1"/>
</dbReference>
<feature type="domain" description="FYVE-type" evidence="12">
    <location>
        <begin position="500"/>
        <end position="560"/>
    </location>
</feature>
<dbReference type="PROSITE" id="PS50003">
    <property type="entry name" value="PH_DOMAIN"/>
    <property type="match status" value="1"/>
</dbReference>
<dbReference type="AlphaFoldDB" id="A0A8C4Z6G8"/>
<evidence type="ECO:0000259" key="12">
    <source>
        <dbReference type="PROSITE" id="PS50178"/>
    </source>
</evidence>
<dbReference type="InterPro" id="IPR000219">
    <property type="entry name" value="DH_dom"/>
</dbReference>
<dbReference type="InterPro" id="IPR035899">
    <property type="entry name" value="DBL_dom_sf"/>
</dbReference>
<dbReference type="InterPro" id="IPR013083">
    <property type="entry name" value="Znf_RING/FYVE/PHD"/>
</dbReference>